<accession>A0A9Q1D935</accession>
<comment type="caution">
    <text evidence="1">The sequence shown here is derived from an EMBL/GenBank/DDBJ whole genome shotgun (WGS) entry which is preliminary data.</text>
</comment>
<name>A0A9Q1D935_CONCO</name>
<gene>
    <name evidence="1" type="ORF">COCON_G00155280</name>
</gene>
<dbReference type="SMART" id="SM00028">
    <property type="entry name" value="TPR"/>
    <property type="match status" value="3"/>
</dbReference>
<dbReference type="GO" id="GO:0036297">
    <property type="term" value="P:interstrand cross-link repair"/>
    <property type="evidence" value="ECO:0007669"/>
    <property type="project" value="InterPro"/>
</dbReference>
<dbReference type="InterPro" id="IPR039684">
    <property type="entry name" value="FANCG"/>
</dbReference>
<dbReference type="OrthoDB" id="6355951at2759"/>
<dbReference type="Proteomes" id="UP001152803">
    <property type="component" value="Unassembled WGS sequence"/>
</dbReference>
<dbReference type="AlphaFoldDB" id="A0A9Q1D935"/>
<evidence type="ECO:0000313" key="2">
    <source>
        <dbReference type="Proteomes" id="UP001152803"/>
    </source>
</evidence>
<sequence>MDLGIRSINCLDIWTEENNDIIKKWKRNERSPEMQQDARKRYYSDIHKLLQKIQGVPCVPGSVRLELTVLYNTLLFALSLSAFTEWRVLLTHGLVRALEAQGCHPAGSELTVLWQTALQIFPGTKTLSCLQQLLCVQGALWLCSDQLEELTDILSGPQKDVAAASGDMLAVIGDLRFSIEGNTALSVAMAPGELKELVHICTVTTKGVRAMEEGKYPRALLAFQQALSLPAPRTLLAQLHTMTGICLGKLGRTQSALQCFRKALEVDFGCRSALYQSSLLYGQLGNTQAEMEALGLLHAAVSLPACGDSSRDQPPLLPPESLLHSSTLTRLLATPSPPGVQHALAHRCLQSHRIPEAVEHYLDLLTSLQADGKLLVNTGGSPSLPRIPEIYLEAAFAMLKARRLWDTVAICEEVLSETVDLVPERLVLEVPVEEQQGPDCATQPAPLYGRSRESVVERLNLVLWTGASYLLQGQAYSHIKDHTEAITHFTRSINALLKVLVKSKDSWCGDPGQGAGVKLQTLRTLKSQALAGRGVCFLLTGRHREALQDLQLGLQASPGMEHAELWLVEALWQLGRKEEAVSRWRTRNQSSAHTPVLQEHKPGFLPVYLQHNLQNGVCVEPEGLRKKMEDLHCRGAAT</sequence>
<evidence type="ECO:0008006" key="3">
    <source>
        <dbReference type="Google" id="ProtNLM"/>
    </source>
</evidence>
<keyword evidence="2" id="KW-1185">Reference proteome</keyword>
<protein>
    <recommendedName>
        <fullName evidence="3">Fanconi anemia group G protein</fullName>
    </recommendedName>
</protein>
<dbReference type="EMBL" id="JAFJMO010000011">
    <property type="protein sequence ID" value="KAJ8263071.1"/>
    <property type="molecule type" value="Genomic_DNA"/>
</dbReference>
<dbReference type="InterPro" id="IPR011990">
    <property type="entry name" value="TPR-like_helical_dom_sf"/>
</dbReference>
<evidence type="ECO:0000313" key="1">
    <source>
        <dbReference type="EMBL" id="KAJ8263071.1"/>
    </source>
</evidence>
<dbReference type="PANTHER" id="PTHR15254">
    <property type="entry name" value="FANCONI ANEMIA GROUP G PROTEIN FAMILY MEMBER"/>
    <property type="match status" value="1"/>
</dbReference>
<dbReference type="PANTHER" id="PTHR15254:SF2">
    <property type="entry name" value="FANCONI ANEMIA GROUP G PROTEIN"/>
    <property type="match status" value="1"/>
</dbReference>
<proteinExistence type="predicted"/>
<dbReference type="Pfam" id="PF13181">
    <property type="entry name" value="TPR_8"/>
    <property type="match status" value="2"/>
</dbReference>
<reference evidence="1" key="1">
    <citation type="journal article" date="2023" name="Science">
        <title>Genome structures resolve the early diversification of teleost fishes.</title>
        <authorList>
            <person name="Parey E."/>
            <person name="Louis A."/>
            <person name="Montfort J."/>
            <person name="Bouchez O."/>
            <person name="Roques C."/>
            <person name="Iampietro C."/>
            <person name="Lluch J."/>
            <person name="Castinel A."/>
            <person name="Donnadieu C."/>
            <person name="Desvignes T."/>
            <person name="Floi Bucao C."/>
            <person name="Jouanno E."/>
            <person name="Wen M."/>
            <person name="Mejri S."/>
            <person name="Dirks R."/>
            <person name="Jansen H."/>
            <person name="Henkel C."/>
            <person name="Chen W.J."/>
            <person name="Zahm M."/>
            <person name="Cabau C."/>
            <person name="Klopp C."/>
            <person name="Thompson A.W."/>
            <person name="Robinson-Rechavi M."/>
            <person name="Braasch I."/>
            <person name="Lecointre G."/>
            <person name="Bobe J."/>
            <person name="Postlethwait J.H."/>
            <person name="Berthelot C."/>
            <person name="Roest Crollius H."/>
            <person name="Guiguen Y."/>
        </authorList>
    </citation>
    <scope>NUCLEOTIDE SEQUENCE</scope>
    <source>
        <strain evidence="1">Concon-B</strain>
    </source>
</reference>
<dbReference type="InterPro" id="IPR019734">
    <property type="entry name" value="TPR_rpt"/>
</dbReference>
<dbReference type="GO" id="GO:0043240">
    <property type="term" value="C:Fanconi anaemia nuclear complex"/>
    <property type="evidence" value="ECO:0007669"/>
    <property type="project" value="InterPro"/>
</dbReference>
<dbReference type="Gene3D" id="1.25.40.10">
    <property type="entry name" value="Tetratricopeptide repeat domain"/>
    <property type="match status" value="2"/>
</dbReference>
<organism evidence="1 2">
    <name type="scientific">Conger conger</name>
    <name type="common">Conger eel</name>
    <name type="synonym">Muraena conger</name>
    <dbReference type="NCBI Taxonomy" id="82655"/>
    <lineage>
        <taxon>Eukaryota</taxon>
        <taxon>Metazoa</taxon>
        <taxon>Chordata</taxon>
        <taxon>Craniata</taxon>
        <taxon>Vertebrata</taxon>
        <taxon>Euteleostomi</taxon>
        <taxon>Actinopterygii</taxon>
        <taxon>Neopterygii</taxon>
        <taxon>Teleostei</taxon>
        <taxon>Anguilliformes</taxon>
        <taxon>Congridae</taxon>
        <taxon>Conger</taxon>
    </lineage>
</organism>
<dbReference type="SUPFAM" id="SSF48452">
    <property type="entry name" value="TPR-like"/>
    <property type="match status" value="1"/>
</dbReference>